<feature type="non-terminal residue" evidence="1">
    <location>
        <position position="56"/>
    </location>
</feature>
<name>A0A6H5H8J8_9HEMI</name>
<dbReference type="Proteomes" id="UP000479000">
    <property type="component" value="Unassembled WGS sequence"/>
</dbReference>
<dbReference type="EMBL" id="CADCXU010024278">
    <property type="protein sequence ID" value="CAB0011814.1"/>
    <property type="molecule type" value="Genomic_DNA"/>
</dbReference>
<keyword evidence="2" id="KW-1185">Reference proteome</keyword>
<sequence>MRIKRITCAKVTSKVIQKCSRSKRFTILSKKRFLTKGTALSRSLGAYPALSCRMLV</sequence>
<accession>A0A6H5H8J8</accession>
<evidence type="ECO:0000313" key="2">
    <source>
        <dbReference type="Proteomes" id="UP000479000"/>
    </source>
</evidence>
<reference evidence="1 2" key="1">
    <citation type="submission" date="2020-02" db="EMBL/GenBank/DDBJ databases">
        <authorList>
            <person name="Ferguson B K."/>
        </authorList>
    </citation>
    <scope>NUCLEOTIDE SEQUENCE [LARGE SCALE GENOMIC DNA]</scope>
</reference>
<proteinExistence type="predicted"/>
<protein>
    <submittedName>
        <fullName evidence="1">Uncharacterized protein</fullName>
    </submittedName>
</protein>
<dbReference type="AlphaFoldDB" id="A0A6H5H8J8"/>
<organism evidence="1 2">
    <name type="scientific">Nesidiocoris tenuis</name>
    <dbReference type="NCBI Taxonomy" id="355587"/>
    <lineage>
        <taxon>Eukaryota</taxon>
        <taxon>Metazoa</taxon>
        <taxon>Ecdysozoa</taxon>
        <taxon>Arthropoda</taxon>
        <taxon>Hexapoda</taxon>
        <taxon>Insecta</taxon>
        <taxon>Pterygota</taxon>
        <taxon>Neoptera</taxon>
        <taxon>Paraneoptera</taxon>
        <taxon>Hemiptera</taxon>
        <taxon>Heteroptera</taxon>
        <taxon>Panheteroptera</taxon>
        <taxon>Cimicomorpha</taxon>
        <taxon>Miridae</taxon>
        <taxon>Dicyphina</taxon>
        <taxon>Nesidiocoris</taxon>
    </lineage>
</organism>
<evidence type="ECO:0000313" key="1">
    <source>
        <dbReference type="EMBL" id="CAB0011814.1"/>
    </source>
</evidence>
<gene>
    <name evidence="1" type="ORF">NTEN_LOCUS16705</name>
</gene>